<protein>
    <submittedName>
        <fullName evidence="1">Uncharacterized protein</fullName>
    </submittedName>
</protein>
<reference evidence="1" key="1">
    <citation type="journal article" date="2020" name="Stud. Mycol.">
        <title>101 Dothideomycetes genomes: a test case for predicting lifestyles and emergence of pathogens.</title>
        <authorList>
            <person name="Haridas S."/>
            <person name="Albert R."/>
            <person name="Binder M."/>
            <person name="Bloem J."/>
            <person name="Labutti K."/>
            <person name="Salamov A."/>
            <person name="Andreopoulos B."/>
            <person name="Baker S."/>
            <person name="Barry K."/>
            <person name="Bills G."/>
            <person name="Bluhm B."/>
            <person name="Cannon C."/>
            <person name="Castanera R."/>
            <person name="Culley D."/>
            <person name="Daum C."/>
            <person name="Ezra D."/>
            <person name="Gonzalez J."/>
            <person name="Henrissat B."/>
            <person name="Kuo A."/>
            <person name="Liang C."/>
            <person name="Lipzen A."/>
            <person name="Lutzoni F."/>
            <person name="Magnuson J."/>
            <person name="Mondo S."/>
            <person name="Nolan M."/>
            <person name="Ohm R."/>
            <person name="Pangilinan J."/>
            <person name="Park H.-J."/>
            <person name="Ramirez L."/>
            <person name="Alfaro M."/>
            <person name="Sun H."/>
            <person name="Tritt A."/>
            <person name="Yoshinaga Y."/>
            <person name="Zwiers L.-H."/>
            <person name="Turgeon B."/>
            <person name="Goodwin S."/>
            <person name="Spatafora J."/>
            <person name="Crous P."/>
            <person name="Grigoriev I."/>
        </authorList>
    </citation>
    <scope>NUCLEOTIDE SEQUENCE</scope>
    <source>
        <strain evidence="1">CBS 525.71</strain>
    </source>
</reference>
<gene>
    <name evidence="1" type="ORF">BU25DRAFT_426372</name>
</gene>
<evidence type="ECO:0000313" key="2">
    <source>
        <dbReference type="Proteomes" id="UP000799754"/>
    </source>
</evidence>
<dbReference type="Proteomes" id="UP000799754">
    <property type="component" value="Unassembled WGS sequence"/>
</dbReference>
<organism evidence="1 2">
    <name type="scientific">Macroventuria anomochaeta</name>
    <dbReference type="NCBI Taxonomy" id="301207"/>
    <lineage>
        <taxon>Eukaryota</taxon>
        <taxon>Fungi</taxon>
        <taxon>Dikarya</taxon>
        <taxon>Ascomycota</taxon>
        <taxon>Pezizomycotina</taxon>
        <taxon>Dothideomycetes</taxon>
        <taxon>Pleosporomycetidae</taxon>
        <taxon>Pleosporales</taxon>
        <taxon>Pleosporineae</taxon>
        <taxon>Didymellaceae</taxon>
        <taxon>Macroventuria</taxon>
    </lineage>
</organism>
<dbReference type="EMBL" id="MU006753">
    <property type="protein sequence ID" value="KAF2621612.1"/>
    <property type="molecule type" value="Genomic_DNA"/>
</dbReference>
<name>A0ACB6RJU0_9PLEO</name>
<accession>A0ACB6RJU0</accession>
<keyword evidence="2" id="KW-1185">Reference proteome</keyword>
<evidence type="ECO:0000313" key="1">
    <source>
        <dbReference type="EMBL" id="KAF2621612.1"/>
    </source>
</evidence>
<sequence length="676" mass="73340">MPVIDGEKWACSSCIKGHRVSGCTHNDRELHHINPKGRPVKQCEHCRGARKSKSHHAKCDCGDKKDKDKHKDKGDAKGEITSGAISRVNSNDALAHASGCQCHSGGKCICGTIKEEPLDLKIDTGRQKLHEARAKPKLTTAQSESHLTVFANGHHKPCHRSNNTAHVSGMPYKIPRPHTLHGHSSFAALARTDNSYNVKPEAPAPASRSMDTLSLSNPDFYAFLGNGQRSNGLPMTTMGGSLDTLNYQDSFFNNQNGAFGAQDSNSPESNASDSFSTQQWPWTTTTGTPVNYNFDFGSLSTSPSQECLPNLDSQWSIPSAGFDPIWSAGDLPLDPNKLNDSLTQPISHSGESKQSGPGLTVASSVHSEIGEPNPFADLDFNKAPQSAASESLFWEDQPVYRFSTAMPTESLVAPMPVPVTTMSTSQTFESDFSKSQSIAPTTMPITSASDFADAAAIAIPGNFDDVVPNDPWPMEQNLMAFDSMNAFDSTYTQTWLYFSPFDDAMIDDGTDLARTFFSILDMLTCEGWRPGDQPHRAQPPGQQCAILTTWIRGRAKQRSPRLSPSIIDSDSFLFLMTAGSQLEENSDSAMSVTAAAGSMQRFFAHGGQSKDKARFFTLHRGTLAVACMVASNTFYVHSRLSALRTDLGLAVDCSTTDGALRVASEPWPMPAQEAPR</sequence>
<proteinExistence type="predicted"/>
<comment type="caution">
    <text evidence="1">The sequence shown here is derived from an EMBL/GenBank/DDBJ whole genome shotgun (WGS) entry which is preliminary data.</text>
</comment>